<protein>
    <submittedName>
        <fullName evidence="1">Uncharacterized protein</fullName>
    </submittedName>
</protein>
<gene>
    <name evidence="1" type="ORF">SISNIDRAFT_253355</name>
</gene>
<sequence length="232" mass="25953">MNSLDALYNSLRGLEPTSPGSYLQDVHFELITATQTLRSLFDIPPRNPAEEREIKSGKAKIGDRTLVLNGAFISEVLFLAQHLDISELRVAELVDTIMCTDPNLIPEDRIEKAIALYHSRRETLVACLHLIVQGVFAEEVDDRPRILGEYARNQLFGDLVPLSEGRRGALGEKILEECKRVEATMKRVADAITNAKSRTDLQGNELQSLSLLDTDRPLPRWHIGPNSPRTST</sequence>
<evidence type="ECO:0000313" key="2">
    <source>
        <dbReference type="Proteomes" id="UP000076722"/>
    </source>
</evidence>
<proteinExistence type="predicted"/>
<dbReference type="GO" id="GO:0005643">
    <property type="term" value="C:nuclear pore"/>
    <property type="evidence" value="ECO:0007669"/>
    <property type="project" value="InterPro"/>
</dbReference>
<dbReference type="OrthoDB" id="2019644at2759"/>
<dbReference type="Proteomes" id="UP000076722">
    <property type="component" value="Unassembled WGS sequence"/>
</dbReference>
<dbReference type="EMBL" id="KV419433">
    <property type="protein sequence ID" value="KZS88760.1"/>
    <property type="molecule type" value="Genomic_DNA"/>
</dbReference>
<reference evidence="1 2" key="1">
    <citation type="journal article" date="2016" name="Mol. Biol. Evol.">
        <title>Comparative Genomics of Early-Diverging Mushroom-Forming Fungi Provides Insights into the Origins of Lignocellulose Decay Capabilities.</title>
        <authorList>
            <person name="Nagy L.G."/>
            <person name="Riley R."/>
            <person name="Tritt A."/>
            <person name="Adam C."/>
            <person name="Daum C."/>
            <person name="Floudas D."/>
            <person name="Sun H."/>
            <person name="Yadav J.S."/>
            <person name="Pangilinan J."/>
            <person name="Larsson K.H."/>
            <person name="Matsuura K."/>
            <person name="Barry K."/>
            <person name="Labutti K."/>
            <person name="Kuo R."/>
            <person name="Ohm R.A."/>
            <person name="Bhattacharya S.S."/>
            <person name="Shirouzu T."/>
            <person name="Yoshinaga Y."/>
            <person name="Martin F.M."/>
            <person name="Grigoriev I.V."/>
            <person name="Hibbett D.S."/>
        </authorList>
    </citation>
    <scope>NUCLEOTIDE SEQUENCE [LARGE SCALE GENOMIC DNA]</scope>
    <source>
        <strain evidence="1 2">HHB9708</strain>
    </source>
</reference>
<organism evidence="1 2">
    <name type="scientific">Sistotremastrum niveocremeum HHB9708</name>
    <dbReference type="NCBI Taxonomy" id="1314777"/>
    <lineage>
        <taxon>Eukaryota</taxon>
        <taxon>Fungi</taxon>
        <taxon>Dikarya</taxon>
        <taxon>Basidiomycota</taxon>
        <taxon>Agaricomycotina</taxon>
        <taxon>Agaricomycetes</taxon>
        <taxon>Sistotremastrales</taxon>
        <taxon>Sistotremastraceae</taxon>
        <taxon>Sertulicium</taxon>
        <taxon>Sertulicium niveocremeum</taxon>
    </lineage>
</organism>
<dbReference type="STRING" id="1314777.A0A164PIF9"/>
<dbReference type="AlphaFoldDB" id="A0A164PIF9"/>
<keyword evidence="2" id="KW-1185">Reference proteome</keyword>
<evidence type="ECO:0000313" key="1">
    <source>
        <dbReference type="EMBL" id="KZS88760.1"/>
    </source>
</evidence>
<accession>A0A164PIF9</accession>
<dbReference type="Pfam" id="PF11894">
    <property type="entry name" value="Nup192"/>
    <property type="match status" value="1"/>
</dbReference>
<dbReference type="InterPro" id="IPR021827">
    <property type="entry name" value="Nup186/Nup192/Nup205"/>
</dbReference>
<name>A0A164PIF9_9AGAM</name>